<evidence type="ECO:0000256" key="7">
    <source>
        <dbReference type="ARBA" id="ARBA00022475"/>
    </source>
</evidence>
<dbReference type="Gene3D" id="3.20.20.80">
    <property type="entry name" value="Glycosidases"/>
    <property type="match status" value="1"/>
</dbReference>
<accession>A0AAJ0GUU9</accession>
<protein>
    <recommendedName>
        <fullName evidence="6">Probable glucan endo-1,3-beta-glucosidase eglC</fullName>
        <ecNumber evidence="5">3.2.1.39</ecNumber>
    </recommendedName>
    <alternativeName>
        <fullName evidence="20">Endo-1,3-beta-glucanase eglC</fullName>
    </alternativeName>
    <alternativeName>
        <fullName evidence="21">Laminarinase eglC</fullName>
    </alternativeName>
</protein>
<dbReference type="GO" id="GO:0000272">
    <property type="term" value="P:polysaccharide catabolic process"/>
    <property type="evidence" value="ECO:0007669"/>
    <property type="project" value="UniProtKB-KW"/>
</dbReference>
<dbReference type="GO" id="GO:0005886">
    <property type="term" value="C:plasma membrane"/>
    <property type="evidence" value="ECO:0007669"/>
    <property type="project" value="UniProtKB-SubCell"/>
</dbReference>
<dbReference type="InterPro" id="IPR050732">
    <property type="entry name" value="Beta-glucan_modifiers"/>
</dbReference>
<keyword evidence="14" id="KW-0325">Glycoprotein</keyword>
<dbReference type="GO" id="GO:0005576">
    <property type="term" value="C:extracellular region"/>
    <property type="evidence" value="ECO:0007669"/>
    <property type="project" value="TreeGrafter"/>
</dbReference>
<evidence type="ECO:0000256" key="21">
    <source>
        <dbReference type="ARBA" id="ARBA00032906"/>
    </source>
</evidence>
<evidence type="ECO:0000256" key="4">
    <source>
        <dbReference type="ARBA" id="ARBA00008773"/>
    </source>
</evidence>
<proteinExistence type="inferred from homology"/>
<evidence type="ECO:0000256" key="9">
    <source>
        <dbReference type="ARBA" id="ARBA00022525"/>
    </source>
</evidence>
<dbReference type="GO" id="GO:0042973">
    <property type="term" value="F:glucan endo-1,3-beta-D-glucosidase activity"/>
    <property type="evidence" value="ECO:0007669"/>
    <property type="project" value="UniProtKB-EC"/>
</dbReference>
<dbReference type="Pfam" id="PF00332">
    <property type="entry name" value="Glyco_hydro_17"/>
    <property type="match status" value="1"/>
</dbReference>
<dbReference type="InterPro" id="IPR017853">
    <property type="entry name" value="GH"/>
</dbReference>
<name>A0AAJ0GUU9_9PEZI</name>
<dbReference type="GO" id="GO:0071555">
    <property type="term" value="P:cell wall organization"/>
    <property type="evidence" value="ECO:0007669"/>
    <property type="project" value="UniProtKB-KW"/>
</dbReference>
<keyword evidence="16" id="KW-0449">Lipoprotein</keyword>
<dbReference type="GO" id="GO:0009986">
    <property type="term" value="C:cell surface"/>
    <property type="evidence" value="ECO:0007669"/>
    <property type="project" value="TreeGrafter"/>
</dbReference>
<keyword evidence="8" id="KW-0134">Cell wall</keyword>
<sequence>MKIDVGSFAVLSAAFSSVAATHLGFNYGAFFTDGNPRTQKDFEDEFNTARGLANSPHDGFTSARLYTMVVRRHLSHPRRHRHQHLPPARIWCSAGDAGVTNELAALHAAINTYGANFTALVVGLSVGSEDLYRNSATAKANNETDPGLDPATLVGYIHRVRASAGVRAAVDWLGMDAYSYWQREQANAVDQGKHLFDLALNQTRAAAADAAGSAGGKKPVWITETGWPVSGEKQNEAVASAENAKRFWDDNVWWYTLRDSSAKGTAQPSFGIVGADLAKGPLFDISCGGRVEEPEACDAM</sequence>
<dbReference type="AlphaFoldDB" id="A0AAJ0GUU9"/>
<comment type="catalytic activity">
    <reaction evidence="1">
        <text>Hydrolysis of (1-&gt;3)-beta-D-glucosidic linkages in (1-&gt;3)-beta-D-glucans.</text>
        <dbReference type="EC" id="3.2.1.39"/>
    </reaction>
</comment>
<evidence type="ECO:0000256" key="20">
    <source>
        <dbReference type="ARBA" id="ARBA00032134"/>
    </source>
</evidence>
<evidence type="ECO:0000256" key="22">
    <source>
        <dbReference type="RuleBase" id="RU004335"/>
    </source>
</evidence>
<dbReference type="Proteomes" id="UP001273166">
    <property type="component" value="Unassembled WGS sequence"/>
</dbReference>
<evidence type="ECO:0000256" key="16">
    <source>
        <dbReference type="ARBA" id="ARBA00023288"/>
    </source>
</evidence>
<dbReference type="EC" id="3.2.1.39" evidence="5"/>
<comment type="similarity">
    <text evidence="4 22">Belongs to the glycosyl hydrolase 17 family.</text>
</comment>
<dbReference type="GO" id="GO:0098552">
    <property type="term" value="C:side of membrane"/>
    <property type="evidence" value="ECO:0007669"/>
    <property type="project" value="UniProtKB-KW"/>
</dbReference>
<keyword evidence="24" id="KW-1185">Reference proteome</keyword>
<evidence type="ECO:0000256" key="14">
    <source>
        <dbReference type="ARBA" id="ARBA00023180"/>
    </source>
</evidence>
<keyword evidence="18" id="KW-0624">Polysaccharide degradation</keyword>
<reference evidence="23" key="2">
    <citation type="submission" date="2023-06" db="EMBL/GenBank/DDBJ databases">
        <authorList>
            <consortium name="Lawrence Berkeley National Laboratory"/>
            <person name="Mondo S.J."/>
            <person name="Hensen N."/>
            <person name="Bonometti L."/>
            <person name="Westerberg I."/>
            <person name="Brannstrom I.O."/>
            <person name="Guillou S."/>
            <person name="Cros-Aarteil S."/>
            <person name="Calhoun S."/>
            <person name="Haridas S."/>
            <person name="Kuo A."/>
            <person name="Pangilinan J."/>
            <person name="Riley R."/>
            <person name="Labutti K."/>
            <person name="Andreopoulos B."/>
            <person name="Lipzen A."/>
            <person name="Chen C."/>
            <person name="Yanf M."/>
            <person name="Daum C."/>
            <person name="Ng V."/>
            <person name="Clum A."/>
            <person name="Steindorff A."/>
            <person name="Ohm R."/>
            <person name="Martin F."/>
            <person name="Silar P."/>
            <person name="Natvig D."/>
            <person name="Lalanne C."/>
            <person name="Gautier V."/>
            <person name="Ament-Velasquez S.L."/>
            <person name="Kruys A."/>
            <person name="Hutchinson M.I."/>
            <person name="Powell A.J."/>
            <person name="Barry K."/>
            <person name="Miller A.N."/>
            <person name="Grigoriev I.V."/>
            <person name="Debuchy R."/>
            <person name="Gladieux P."/>
            <person name="Thoren M.H."/>
            <person name="Johannesson H."/>
        </authorList>
    </citation>
    <scope>NUCLEOTIDE SEQUENCE</scope>
    <source>
        <strain evidence="23">CBS 333.67</strain>
    </source>
</reference>
<evidence type="ECO:0000256" key="5">
    <source>
        <dbReference type="ARBA" id="ARBA00012780"/>
    </source>
</evidence>
<dbReference type="GO" id="GO:0009277">
    <property type="term" value="C:fungal-type cell wall"/>
    <property type="evidence" value="ECO:0007669"/>
    <property type="project" value="TreeGrafter"/>
</dbReference>
<evidence type="ECO:0000256" key="1">
    <source>
        <dbReference type="ARBA" id="ARBA00000382"/>
    </source>
</evidence>
<keyword evidence="9" id="KW-0964">Secreted</keyword>
<reference evidence="23" key="1">
    <citation type="journal article" date="2023" name="Mol. Phylogenet. Evol.">
        <title>Genome-scale phylogeny and comparative genomics of the fungal order Sordariales.</title>
        <authorList>
            <person name="Hensen N."/>
            <person name="Bonometti L."/>
            <person name="Westerberg I."/>
            <person name="Brannstrom I.O."/>
            <person name="Guillou S."/>
            <person name="Cros-Aarteil S."/>
            <person name="Calhoun S."/>
            <person name="Haridas S."/>
            <person name="Kuo A."/>
            <person name="Mondo S."/>
            <person name="Pangilinan J."/>
            <person name="Riley R."/>
            <person name="LaButti K."/>
            <person name="Andreopoulos B."/>
            <person name="Lipzen A."/>
            <person name="Chen C."/>
            <person name="Yan M."/>
            <person name="Daum C."/>
            <person name="Ng V."/>
            <person name="Clum A."/>
            <person name="Steindorff A."/>
            <person name="Ohm R.A."/>
            <person name="Martin F."/>
            <person name="Silar P."/>
            <person name="Natvig D.O."/>
            <person name="Lalanne C."/>
            <person name="Gautier V."/>
            <person name="Ament-Velasquez S.L."/>
            <person name="Kruys A."/>
            <person name="Hutchinson M.I."/>
            <person name="Powell A.J."/>
            <person name="Barry K."/>
            <person name="Miller A.N."/>
            <person name="Grigoriev I.V."/>
            <person name="Debuchy R."/>
            <person name="Gladieux P."/>
            <person name="Hiltunen Thoren M."/>
            <person name="Johannesson H."/>
        </authorList>
    </citation>
    <scope>NUCLEOTIDE SEQUENCE</scope>
    <source>
        <strain evidence="23">CBS 333.67</strain>
    </source>
</reference>
<evidence type="ECO:0000256" key="10">
    <source>
        <dbReference type="ARBA" id="ARBA00022622"/>
    </source>
</evidence>
<evidence type="ECO:0000256" key="17">
    <source>
        <dbReference type="ARBA" id="ARBA00023316"/>
    </source>
</evidence>
<dbReference type="RefSeq" id="XP_062722378.1">
    <property type="nucleotide sequence ID" value="XM_062866192.1"/>
</dbReference>
<evidence type="ECO:0000256" key="15">
    <source>
        <dbReference type="ARBA" id="ARBA00023277"/>
    </source>
</evidence>
<keyword evidence="11" id="KW-0732">Signal</keyword>
<comment type="function">
    <text evidence="19">Glucanases play a role in cell expansion during growth, in cell-cell fusion during mating, and in spore release during sporulation. This enzyme may be involved in beta-glucan degradation and also function biosynthetically as a transglycosylase.</text>
</comment>
<keyword evidence="13" id="KW-0472">Membrane</keyword>
<evidence type="ECO:0000256" key="12">
    <source>
        <dbReference type="ARBA" id="ARBA00022801"/>
    </source>
</evidence>
<dbReference type="EMBL" id="JAUDZG010000003">
    <property type="protein sequence ID" value="KAK3306598.1"/>
    <property type="molecule type" value="Genomic_DNA"/>
</dbReference>
<evidence type="ECO:0000256" key="6">
    <source>
        <dbReference type="ARBA" id="ARBA00019762"/>
    </source>
</evidence>
<comment type="subcellular location">
    <subcellularLocation>
        <location evidence="3">Cell membrane</location>
        <topology evidence="3">Lipid-anchor</topology>
        <topology evidence="3">GPI-anchor</topology>
    </subcellularLocation>
    <subcellularLocation>
        <location evidence="2">Secreted</location>
        <location evidence="2">Cell wall</location>
    </subcellularLocation>
</comment>
<dbReference type="PANTHER" id="PTHR16631">
    <property type="entry name" value="GLUCAN 1,3-BETA-GLUCOSIDASE"/>
    <property type="match status" value="1"/>
</dbReference>
<keyword evidence="10" id="KW-0336">GPI-anchor</keyword>
<evidence type="ECO:0000256" key="18">
    <source>
        <dbReference type="ARBA" id="ARBA00023326"/>
    </source>
</evidence>
<dbReference type="PANTHER" id="PTHR16631:SF13">
    <property type="entry name" value="GLUCAN ENDO-1,3-BETA-GLUCOSIDASE EGLC-RELATED"/>
    <property type="match status" value="1"/>
</dbReference>
<keyword evidence="12" id="KW-0378">Hydrolase</keyword>
<evidence type="ECO:0000256" key="11">
    <source>
        <dbReference type="ARBA" id="ARBA00022729"/>
    </source>
</evidence>
<evidence type="ECO:0000313" key="24">
    <source>
        <dbReference type="Proteomes" id="UP001273166"/>
    </source>
</evidence>
<evidence type="ECO:0000256" key="13">
    <source>
        <dbReference type="ARBA" id="ARBA00023136"/>
    </source>
</evidence>
<keyword evidence="15" id="KW-0119">Carbohydrate metabolism</keyword>
<keyword evidence="17" id="KW-0961">Cell wall biogenesis/degradation</keyword>
<gene>
    <name evidence="23" type="ORF">B0T15DRAFT_483918</name>
</gene>
<keyword evidence="7" id="KW-1003">Cell membrane</keyword>
<dbReference type="GeneID" id="87885021"/>
<evidence type="ECO:0000256" key="8">
    <source>
        <dbReference type="ARBA" id="ARBA00022512"/>
    </source>
</evidence>
<evidence type="ECO:0000256" key="19">
    <source>
        <dbReference type="ARBA" id="ARBA00025152"/>
    </source>
</evidence>
<dbReference type="SUPFAM" id="SSF51445">
    <property type="entry name" value="(Trans)glycosidases"/>
    <property type="match status" value="1"/>
</dbReference>
<evidence type="ECO:0000256" key="3">
    <source>
        <dbReference type="ARBA" id="ARBA00004609"/>
    </source>
</evidence>
<evidence type="ECO:0000313" key="23">
    <source>
        <dbReference type="EMBL" id="KAK3306598.1"/>
    </source>
</evidence>
<dbReference type="InterPro" id="IPR000490">
    <property type="entry name" value="Glyco_hydro_17"/>
</dbReference>
<comment type="caution">
    <text evidence="23">The sequence shown here is derived from an EMBL/GenBank/DDBJ whole genome shotgun (WGS) entry which is preliminary data.</text>
</comment>
<organism evidence="23 24">
    <name type="scientific">Chaetomium strumarium</name>
    <dbReference type="NCBI Taxonomy" id="1170767"/>
    <lineage>
        <taxon>Eukaryota</taxon>
        <taxon>Fungi</taxon>
        <taxon>Dikarya</taxon>
        <taxon>Ascomycota</taxon>
        <taxon>Pezizomycotina</taxon>
        <taxon>Sordariomycetes</taxon>
        <taxon>Sordariomycetidae</taxon>
        <taxon>Sordariales</taxon>
        <taxon>Chaetomiaceae</taxon>
        <taxon>Chaetomium</taxon>
    </lineage>
</organism>
<evidence type="ECO:0000256" key="2">
    <source>
        <dbReference type="ARBA" id="ARBA00004191"/>
    </source>
</evidence>